<evidence type="ECO:0000313" key="2">
    <source>
        <dbReference type="EMBL" id="CAD6998769.1"/>
    </source>
</evidence>
<organism evidence="2 3">
    <name type="scientific">Ceratitis capitata</name>
    <name type="common">Mediterranean fruit fly</name>
    <name type="synonym">Tephritis capitata</name>
    <dbReference type="NCBI Taxonomy" id="7213"/>
    <lineage>
        <taxon>Eukaryota</taxon>
        <taxon>Metazoa</taxon>
        <taxon>Ecdysozoa</taxon>
        <taxon>Arthropoda</taxon>
        <taxon>Hexapoda</taxon>
        <taxon>Insecta</taxon>
        <taxon>Pterygota</taxon>
        <taxon>Neoptera</taxon>
        <taxon>Endopterygota</taxon>
        <taxon>Diptera</taxon>
        <taxon>Brachycera</taxon>
        <taxon>Muscomorpha</taxon>
        <taxon>Tephritoidea</taxon>
        <taxon>Tephritidae</taxon>
        <taxon>Ceratitis</taxon>
        <taxon>Ceratitis</taxon>
    </lineage>
</organism>
<name>A0A811UIE5_CERCA</name>
<protein>
    <submittedName>
        <fullName evidence="2">(Mediterranean fruit fly) hypothetical protein</fullName>
    </submittedName>
</protein>
<gene>
    <name evidence="2" type="ORF">CCAP1982_LOCUS7323</name>
</gene>
<proteinExistence type="predicted"/>
<keyword evidence="3" id="KW-1185">Reference proteome</keyword>
<reference evidence="2" key="1">
    <citation type="submission" date="2020-11" db="EMBL/GenBank/DDBJ databases">
        <authorList>
            <person name="Whitehead M."/>
        </authorList>
    </citation>
    <scope>NUCLEOTIDE SEQUENCE</scope>
    <source>
        <strain evidence="2">EGII</strain>
    </source>
</reference>
<evidence type="ECO:0000256" key="1">
    <source>
        <dbReference type="SAM" id="MobiDB-lite"/>
    </source>
</evidence>
<dbReference type="Proteomes" id="UP000606786">
    <property type="component" value="Unassembled WGS sequence"/>
</dbReference>
<accession>A0A811UIE5</accession>
<sequence length="79" mass="8711">MKTSPCHPVPNRVTHSKNTHLGIQKPFSPNKISKNSQKPKSRTKCAKTTPLTTTKTTTDVAIIKDITAQANRWQIEAAS</sequence>
<dbReference type="EMBL" id="CAJHJT010000012">
    <property type="protein sequence ID" value="CAD6998769.1"/>
    <property type="molecule type" value="Genomic_DNA"/>
</dbReference>
<evidence type="ECO:0000313" key="3">
    <source>
        <dbReference type="Proteomes" id="UP000606786"/>
    </source>
</evidence>
<dbReference type="AlphaFoldDB" id="A0A811UIE5"/>
<comment type="caution">
    <text evidence="2">The sequence shown here is derived from an EMBL/GenBank/DDBJ whole genome shotgun (WGS) entry which is preliminary data.</text>
</comment>
<feature type="region of interest" description="Disordered" evidence="1">
    <location>
        <begin position="1"/>
        <end position="50"/>
    </location>
</feature>